<evidence type="ECO:0000256" key="2">
    <source>
        <dbReference type="ARBA" id="ARBA00006706"/>
    </source>
</evidence>
<dbReference type="RefSeq" id="WP_188761497.1">
    <property type="nucleotide sequence ID" value="NZ_BMJM01000002.1"/>
</dbReference>
<keyword evidence="5" id="KW-0460">Magnesium</keyword>
<dbReference type="Gene3D" id="1.10.600.10">
    <property type="entry name" value="Farnesyl Diphosphate Synthase"/>
    <property type="match status" value="1"/>
</dbReference>
<dbReference type="PROSITE" id="PS00723">
    <property type="entry name" value="POLYPRENYL_SYNTHASE_1"/>
    <property type="match status" value="1"/>
</dbReference>
<dbReference type="InterPro" id="IPR000092">
    <property type="entry name" value="Polyprenyl_synt"/>
</dbReference>
<evidence type="ECO:0000256" key="5">
    <source>
        <dbReference type="ARBA" id="ARBA00022842"/>
    </source>
</evidence>
<proteinExistence type="inferred from homology"/>
<keyword evidence="3 6" id="KW-0808">Transferase</keyword>
<reference evidence="7" key="1">
    <citation type="journal article" date="2014" name="Int. J. Syst. Evol. Microbiol.">
        <title>Complete genome sequence of Corynebacterium casei LMG S-19264T (=DSM 44701T), isolated from a smear-ripened cheese.</title>
        <authorList>
            <consortium name="US DOE Joint Genome Institute (JGI-PGF)"/>
            <person name="Walter F."/>
            <person name="Albersmeier A."/>
            <person name="Kalinowski J."/>
            <person name="Ruckert C."/>
        </authorList>
    </citation>
    <scope>NUCLEOTIDE SEQUENCE</scope>
    <source>
        <strain evidence="7">CGMCC 1.15519</strain>
    </source>
</reference>
<keyword evidence="4" id="KW-0479">Metal-binding</keyword>
<dbReference type="AlphaFoldDB" id="A0A917E4N1"/>
<organism evidence="7 8">
    <name type="scientific">Sandarakinorhabdus glacialis</name>
    <dbReference type="NCBI Taxonomy" id="1614636"/>
    <lineage>
        <taxon>Bacteria</taxon>
        <taxon>Pseudomonadati</taxon>
        <taxon>Pseudomonadota</taxon>
        <taxon>Alphaproteobacteria</taxon>
        <taxon>Sphingomonadales</taxon>
        <taxon>Sphingosinicellaceae</taxon>
        <taxon>Sandarakinorhabdus</taxon>
    </lineage>
</organism>
<comment type="caution">
    <text evidence="7">The sequence shown here is derived from an EMBL/GenBank/DDBJ whole genome shotgun (WGS) entry which is preliminary data.</text>
</comment>
<evidence type="ECO:0000256" key="1">
    <source>
        <dbReference type="ARBA" id="ARBA00001946"/>
    </source>
</evidence>
<dbReference type="GO" id="GO:0008299">
    <property type="term" value="P:isoprenoid biosynthetic process"/>
    <property type="evidence" value="ECO:0007669"/>
    <property type="project" value="InterPro"/>
</dbReference>
<accession>A0A917E4N1</accession>
<evidence type="ECO:0000313" key="8">
    <source>
        <dbReference type="Proteomes" id="UP000635071"/>
    </source>
</evidence>
<dbReference type="GO" id="GO:0046872">
    <property type="term" value="F:metal ion binding"/>
    <property type="evidence" value="ECO:0007669"/>
    <property type="project" value="UniProtKB-KW"/>
</dbReference>
<dbReference type="SFLD" id="SFLDG01017">
    <property type="entry name" value="Polyprenyl_Transferase_Like"/>
    <property type="match status" value="1"/>
</dbReference>
<sequence>MTAAAATLTAPHTLARQTPAIVPALLREYGAATRVAVEQALSSVAAAPYLGALVTDYPRRRGKMMRPSICIAVARAHGAPLDEIIGSAAAIEIFHNALLIHDDIEDGSEIRRGTPTLHMLHGVPLAINTGDAMMAIALQPLLDSLRARGDDIAWQAMSATLHMARQTAEGQALELGWRDGNRTDLTETDYLEMVLKKTAWMSTIWPAQLGALVGSGHGRHAAHPNAVIRFGFFLGAAFQIQDDLLNLVADAAYGKEANGDLYEGKRTLVLIRARQRASPAGRSDLDAFLRLGRTDRTAAMVNDIAGLIERTGAVEYARCVAGGLAGAAAHEFGAAFGHLPPSRDTTFLEGLVPWVFERQ</sequence>
<dbReference type="Pfam" id="PF00348">
    <property type="entry name" value="polyprenyl_synt"/>
    <property type="match status" value="1"/>
</dbReference>
<dbReference type="CDD" id="cd00685">
    <property type="entry name" value="Trans_IPPS_HT"/>
    <property type="match status" value="1"/>
</dbReference>
<dbReference type="InterPro" id="IPR033749">
    <property type="entry name" value="Polyprenyl_synt_CS"/>
</dbReference>
<dbReference type="SUPFAM" id="SSF48576">
    <property type="entry name" value="Terpenoid synthases"/>
    <property type="match status" value="1"/>
</dbReference>
<dbReference type="PROSITE" id="PS00444">
    <property type="entry name" value="POLYPRENYL_SYNTHASE_2"/>
    <property type="match status" value="1"/>
</dbReference>
<dbReference type="PANTHER" id="PTHR12001">
    <property type="entry name" value="GERANYLGERANYL PYROPHOSPHATE SYNTHASE"/>
    <property type="match status" value="1"/>
</dbReference>
<dbReference type="InterPro" id="IPR008949">
    <property type="entry name" value="Isoprenoid_synthase_dom_sf"/>
</dbReference>
<dbReference type="EMBL" id="BMJM01000002">
    <property type="protein sequence ID" value="GGE02659.1"/>
    <property type="molecule type" value="Genomic_DNA"/>
</dbReference>
<evidence type="ECO:0000256" key="6">
    <source>
        <dbReference type="RuleBase" id="RU004466"/>
    </source>
</evidence>
<dbReference type="PANTHER" id="PTHR12001:SF85">
    <property type="entry name" value="SHORT CHAIN ISOPRENYL DIPHOSPHATE SYNTHASE"/>
    <property type="match status" value="1"/>
</dbReference>
<reference evidence="7" key="2">
    <citation type="submission" date="2020-09" db="EMBL/GenBank/DDBJ databases">
        <authorList>
            <person name="Sun Q."/>
            <person name="Zhou Y."/>
        </authorList>
    </citation>
    <scope>NUCLEOTIDE SEQUENCE</scope>
    <source>
        <strain evidence="7">CGMCC 1.15519</strain>
    </source>
</reference>
<protein>
    <submittedName>
        <fullName evidence="7">Geranylgeranyl diphosphate synthetase</fullName>
    </submittedName>
</protein>
<evidence type="ECO:0000313" key="7">
    <source>
        <dbReference type="EMBL" id="GGE02659.1"/>
    </source>
</evidence>
<dbReference type="SFLD" id="SFLDS00005">
    <property type="entry name" value="Isoprenoid_Synthase_Type_I"/>
    <property type="match status" value="1"/>
</dbReference>
<evidence type="ECO:0000256" key="3">
    <source>
        <dbReference type="ARBA" id="ARBA00022679"/>
    </source>
</evidence>
<comment type="cofactor">
    <cofactor evidence="1">
        <name>Mg(2+)</name>
        <dbReference type="ChEBI" id="CHEBI:18420"/>
    </cofactor>
</comment>
<name>A0A917E4N1_9SPHN</name>
<evidence type="ECO:0000256" key="4">
    <source>
        <dbReference type="ARBA" id="ARBA00022723"/>
    </source>
</evidence>
<dbReference type="GO" id="GO:0004659">
    <property type="term" value="F:prenyltransferase activity"/>
    <property type="evidence" value="ECO:0007669"/>
    <property type="project" value="InterPro"/>
</dbReference>
<keyword evidence="8" id="KW-1185">Reference proteome</keyword>
<dbReference type="Proteomes" id="UP000635071">
    <property type="component" value="Unassembled WGS sequence"/>
</dbReference>
<gene>
    <name evidence="7" type="ORF">GCM10011529_06410</name>
</gene>
<comment type="similarity">
    <text evidence="2 6">Belongs to the FPP/GGPP synthase family.</text>
</comment>